<name>A0A0F9QSW1_9ZZZZ</name>
<dbReference type="EMBL" id="LAZR01004472">
    <property type="protein sequence ID" value="KKN08293.1"/>
    <property type="molecule type" value="Genomic_DNA"/>
</dbReference>
<dbReference type="InterPro" id="IPR015797">
    <property type="entry name" value="NUDIX_hydrolase-like_dom_sf"/>
</dbReference>
<reference evidence="4" key="1">
    <citation type="journal article" date="2015" name="Nature">
        <title>Complex archaea that bridge the gap between prokaryotes and eukaryotes.</title>
        <authorList>
            <person name="Spang A."/>
            <person name="Saw J.H."/>
            <person name="Jorgensen S.L."/>
            <person name="Zaremba-Niedzwiedzka K."/>
            <person name="Martijn J."/>
            <person name="Lind A.E."/>
            <person name="van Eijk R."/>
            <person name="Schleper C."/>
            <person name="Guy L."/>
            <person name="Ettema T.J."/>
        </authorList>
    </citation>
    <scope>NUCLEOTIDE SEQUENCE</scope>
</reference>
<dbReference type="InterPro" id="IPR004821">
    <property type="entry name" value="Cyt_trans-like"/>
</dbReference>
<dbReference type="Pfam" id="PF00293">
    <property type="entry name" value="NUDIX"/>
    <property type="match status" value="1"/>
</dbReference>
<dbReference type="SUPFAM" id="SSF55811">
    <property type="entry name" value="Nudix"/>
    <property type="match status" value="1"/>
</dbReference>
<dbReference type="InterPro" id="IPR014729">
    <property type="entry name" value="Rossmann-like_a/b/a_fold"/>
</dbReference>
<dbReference type="CDD" id="cd18873">
    <property type="entry name" value="NUDIX_NadM_like"/>
    <property type="match status" value="1"/>
</dbReference>
<organism evidence="4">
    <name type="scientific">marine sediment metagenome</name>
    <dbReference type="NCBI Taxonomy" id="412755"/>
    <lineage>
        <taxon>unclassified sequences</taxon>
        <taxon>metagenomes</taxon>
        <taxon>ecological metagenomes</taxon>
    </lineage>
</organism>
<evidence type="ECO:0000313" key="4">
    <source>
        <dbReference type="EMBL" id="KKN08293.1"/>
    </source>
</evidence>
<dbReference type="InterPro" id="IPR000086">
    <property type="entry name" value="NUDIX_hydrolase_dom"/>
</dbReference>
<comment type="caution">
    <text evidence="4">The sequence shown here is derived from an EMBL/GenBank/DDBJ whole genome shotgun (WGS) entry which is preliminary data.</text>
</comment>
<dbReference type="NCBIfam" id="TIGR00125">
    <property type="entry name" value="cyt_tran_rel"/>
    <property type="match status" value="1"/>
</dbReference>
<dbReference type="Gene3D" id="3.40.50.620">
    <property type="entry name" value="HUPs"/>
    <property type="match status" value="1"/>
</dbReference>
<dbReference type="Gene3D" id="3.90.79.10">
    <property type="entry name" value="Nucleoside Triphosphate Pyrophosphohydrolase"/>
    <property type="match status" value="1"/>
</dbReference>
<protein>
    <recommendedName>
        <fullName evidence="3">Nudix hydrolase domain-containing protein</fullName>
    </recommendedName>
</protein>
<dbReference type="PANTHER" id="PTHR21342:SF0">
    <property type="entry name" value="BIFUNCTIONAL NMN ADENYLYLTRANSFERASE_NUDIX HYDROLASE"/>
    <property type="match status" value="1"/>
</dbReference>
<sequence>MKKKFDYIVYIGRFQPFHNAHAEIVEEAQQLADRVILLIGSHNQPRTIENPWTTNERHEMIYQTLGWDSTGLTDYVADRRYNDQHWVKSVQNTVASLIEKDLNKRPRNDPLNQGYPERTKKPKIAIIGHKHDETSEYLEMFPQWEFIEVGSIDGVHATDIRAAYFDPQCPRGRRFWTPTCDGTLVDEANEFIKDHVPSVIFKHLISWRASNEYAYLDDQYQFIKNYDGSKYDPSYNTTDAVVIQSGHVLLVQRRAQPGKGLWALPGGFINRHERVIPAMLRELREETKLKVPEPVLKGSIKDSNVFDDPYRSLRGRTFTHAYLIELKDGVPPQEETK</sequence>
<dbReference type="SUPFAM" id="SSF52374">
    <property type="entry name" value="Nucleotidylyl transferase"/>
    <property type="match status" value="1"/>
</dbReference>
<dbReference type="GO" id="GO:0016779">
    <property type="term" value="F:nucleotidyltransferase activity"/>
    <property type="evidence" value="ECO:0007669"/>
    <property type="project" value="UniProtKB-KW"/>
</dbReference>
<accession>A0A0F9QSW1</accession>
<keyword evidence="1" id="KW-0808">Transferase</keyword>
<dbReference type="PANTHER" id="PTHR21342">
    <property type="entry name" value="PHOSPHOPANTETHEINE ADENYLYLTRANSFERASE"/>
    <property type="match status" value="1"/>
</dbReference>
<dbReference type="Pfam" id="PF01467">
    <property type="entry name" value="CTP_transf_like"/>
    <property type="match status" value="1"/>
</dbReference>
<dbReference type="AlphaFoldDB" id="A0A0F9QSW1"/>
<gene>
    <name evidence="4" type="ORF">LCGC14_1058050</name>
</gene>
<dbReference type="PROSITE" id="PS51462">
    <property type="entry name" value="NUDIX"/>
    <property type="match status" value="1"/>
</dbReference>
<feature type="domain" description="Nudix hydrolase" evidence="3">
    <location>
        <begin position="233"/>
        <end position="337"/>
    </location>
</feature>
<evidence type="ECO:0000259" key="3">
    <source>
        <dbReference type="PROSITE" id="PS51462"/>
    </source>
</evidence>
<evidence type="ECO:0000256" key="2">
    <source>
        <dbReference type="ARBA" id="ARBA00022695"/>
    </source>
</evidence>
<proteinExistence type="predicted"/>
<evidence type="ECO:0000256" key="1">
    <source>
        <dbReference type="ARBA" id="ARBA00022679"/>
    </source>
</evidence>
<keyword evidence="2" id="KW-0548">Nucleotidyltransferase</keyword>